<keyword evidence="2" id="KW-1185">Reference proteome</keyword>
<evidence type="ECO:0008006" key="3">
    <source>
        <dbReference type="Google" id="ProtNLM"/>
    </source>
</evidence>
<evidence type="ECO:0000313" key="2">
    <source>
        <dbReference type="Proteomes" id="UP000660454"/>
    </source>
</evidence>
<dbReference type="EMBL" id="BOOF01000002">
    <property type="protein sequence ID" value="GIH59795.1"/>
    <property type="molecule type" value="Genomic_DNA"/>
</dbReference>
<comment type="caution">
    <text evidence="1">The sequence shown here is derived from an EMBL/GenBank/DDBJ whole genome shotgun (WGS) entry which is preliminary data.</text>
</comment>
<dbReference type="RefSeq" id="WP_204046932.1">
    <property type="nucleotide sequence ID" value="NZ_BOOF01000002.1"/>
</dbReference>
<name>A0ABQ4GED6_9ACTN</name>
<dbReference type="Proteomes" id="UP000660454">
    <property type="component" value="Unassembled WGS sequence"/>
</dbReference>
<proteinExistence type="predicted"/>
<evidence type="ECO:0000313" key="1">
    <source>
        <dbReference type="EMBL" id="GIH59795.1"/>
    </source>
</evidence>
<accession>A0ABQ4GED6</accession>
<gene>
    <name evidence="1" type="ORF">Msi02_06120</name>
</gene>
<protein>
    <recommendedName>
        <fullName evidence="3">Stress protein</fullName>
    </recommendedName>
</protein>
<sequence>MGEHGLADALALADPDQFLRLERDAGRSGRFAWIDQLAANMLTMALSGRDLVNITPGERGQKNRDIITVTFLTPQDRAFVDETFSLSAQQARGAWFLPEQATLKAGTLNLPAHARRYPWQAVTIAGEDVARVHVGSTADALLAWSLLIPLLDALMAPITIRASGSAQSADEQHKAWTEILQSYTDLGIALTPEVMVFAYRGGWSQLDRAGQVQARIALLDSLARHDLVQVAARFRASRLQKLIAATMKKKTGQGSPLARRVLTKVLQPTLSAYFAGDWLAFLDHIKVPPNSGEELVTALPEPKLYVGGSAKAESAAAQHGLNVDDVHTMLAAFLGQDSSVSPVEQRVDVLKRWWQQFDAVHARQTENMPSLWGLVEEGFYSIGYGEGPQRQLYRSLLSTDLVEDVDRLWDGITLARWPQVIVSEPYPHRLMAETLGPAATFWHGVALTTWYVCEGPTSRIPLTELRAYHKAHLTQLADAETPIHPSLFDELENAERYLGPPQELPSYEHQLKLADGRIGFRVTGGGQRRDGFVILRDIVTRHRQGWAQRYLTHYLQHRWTSELTYVARELHKSIAANGKSPTFRQFARVATTAANHWFNGDLAGLYTAIGEKAPATPRRVDLLPIAAHDFVDAVYARLGGRPYEELLRVTNFPLADEYRQKARLAAASVVYLQIAEALGRAPDPKEFGAARHEWSWAGSVDEGWPIYQKAIEEVLARSQHP</sequence>
<organism evidence="1 2">
    <name type="scientific">Microbispora siamensis</name>
    <dbReference type="NCBI Taxonomy" id="564413"/>
    <lineage>
        <taxon>Bacteria</taxon>
        <taxon>Bacillati</taxon>
        <taxon>Actinomycetota</taxon>
        <taxon>Actinomycetes</taxon>
        <taxon>Streptosporangiales</taxon>
        <taxon>Streptosporangiaceae</taxon>
        <taxon>Microbispora</taxon>
    </lineage>
</organism>
<reference evidence="1 2" key="1">
    <citation type="submission" date="2021-01" db="EMBL/GenBank/DDBJ databases">
        <title>Whole genome shotgun sequence of Microbispora siamensis NBRC 104113.</title>
        <authorList>
            <person name="Komaki H."/>
            <person name="Tamura T."/>
        </authorList>
    </citation>
    <scope>NUCLEOTIDE SEQUENCE [LARGE SCALE GENOMIC DNA]</scope>
    <source>
        <strain evidence="1 2">NBRC 104113</strain>
    </source>
</reference>